<name>A0ABS9QPD8_9HYPH</name>
<evidence type="ECO:0000313" key="2">
    <source>
        <dbReference type="Proteomes" id="UP001201701"/>
    </source>
</evidence>
<sequence length="82" mass="9345">MFPVVKDEGSLGLKKAKIEYIQAMARELGLMAKTEQLDFAAYMMSVVYMELGERLVADQRRNHKTARPSLRLAANELRKMGK</sequence>
<proteinExistence type="predicted"/>
<keyword evidence="2" id="KW-1185">Reference proteome</keyword>
<organism evidence="1 2">
    <name type="scientific">Mesorhizobium retamae</name>
    <dbReference type="NCBI Taxonomy" id="2912854"/>
    <lineage>
        <taxon>Bacteria</taxon>
        <taxon>Pseudomonadati</taxon>
        <taxon>Pseudomonadota</taxon>
        <taxon>Alphaproteobacteria</taxon>
        <taxon>Hyphomicrobiales</taxon>
        <taxon>Phyllobacteriaceae</taxon>
        <taxon>Mesorhizobium</taxon>
    </lineage>
</organism>
<evidence type="ECO:0000313" key="1">
    <source>
        <dbReference type="EMBL" id="MCG7509317.1"/>
    </source>
</evidence>
<dbReference type="Proteomes" id="UP001201701">
    <property type="component" value="Unassembled WGS sequence"/>
</dbReference>
<accession>A0ABS9QPD8</accession>
<protein>
    <submittedName>
        <fullName evidence="1">Uncharacterized protein</fullName>
    </submittedName>
</protein>
<reference evidence="1 2" key="1">
    <citation type="submission" date="2022-02" db="EMBL/GenBank/DDBJ databases">
        <title>Draft genome sequence of Mezorhizobium retamae strain IRAMC:0171 isolated from Retama raetam nodules.</title>
        <authorList>
            <person name="Bengaied R."/>
            <person name="Sbissi I."/>
            <person name="Huber K."/>
            <person name="Ghodbane F."/>
            <person name="Nouioui I."/>
            <person name="Tarhouni M."/>
            <person name="Gtari M."/>
        </authorList>
    </citation>
    <scope>NUCLEOTIDE SEQUENCE [LARGE SCALE GENOMIC DNA]</scope>
    <source>
        <strain evidence="1 2">IRAMC:0171</strain>
    </source>
</reference>
<dbReference type="EMBL" id="JAKREW010000088">
    <property type="protein sequence ID" value="MCG7509317.1"/>
    <property type="molecule type" value="Genomic_DNA"/>
</dbReference>
<gene>
    <name evidence="1" type="ORF">L4923_30215</name>
</gene>
<comment type="caution">
    <text evidence="1">The sequence shown here is derived from an EMBL/GenBank/DDBJ whole genome shotgun (WGS) entry which is preliminary data.</text>
</comment>
<dbReference type="RefSeq" id="WP_239370798.1">
    <property type="nucleotide sequence ID" value="NZ_JAKREW010000088.1"/>
</dbReference>